<organism evidence="2">
    <name type="scientific">marine sediment metagenome</name>
    <dbReference type="NCBI Taxonomy" id="412755"/>
    <lineage>
        <taxon>unclassified sequences</taxon>
        <taxon>metagenomes</taxon>
        <taxon>ecological metagenomes</taxon>
    </lineage>
</organism>
<feature type="coiled-coil region" evidence="1">
    <location>
        <begin position="114"/>
        <end position="141"/>
    </location>
</feature>
<gene>
    <name evidence="2" type="ORF">LCGC14_1598940</name>
</gene>
<proteinExistence type="predicted"/>
<accession>A0A0F9LBV8</accession>
<evidence type="ECO:0000256" key="1">
    <source>
        <dbReference type="SAM" id="Coils"/>
    </source>
</evidence>
<dbReference type="EMBL" id="LAZR01012799">
    <property type="protein sequence ID" value="KKM25045.1"/>
    <property type="molecule type" value="Genomic_DNA"/>
</dbReference>
<name>A0A0F9LBV8_9ZZZZ</name>
<keyword evidence="1" id="KW-0175">Coiled coil</keyword>
<comment type="caution">
    <text evidence="2">The sequence shown here is derived from an EMBL/GenBank/DDBJ whole genome shotgun (WGS) entry which is preliminary data.</text>
</comment>
<evidence type="ECO:0000313" key="2">
    <source>
        <dbReference type="EMBL" id="KKM25045.1"/>
    </source>
</evidence>
<evidence type="ECO:0008006" key="3">
    <source>
        <dbReference type="Google" id="ProtNLM"/>
    </source>
</evidence>
<dbReference type="AlphaFoldDB" id="A0A0F9LBV8"/>
<sequence length="444" mass="51643">MGLGPGKILRVLQFSRLSIDSIQLSYREKSKSNLLINLFHITSDRYKSTGNIKLMGYFGPDLDFTIELTPSNFLKQYNSDNIKFDEDNIIEIYGRHSLKLREIKYGSDYFKPTKGKIEKLIKKIKDELDEHEEIIEKFLLEYQSKKLKYGIEQDISLTKFLLASEFPDPNTIRFEEEREFVRCYINDILNCSIKKPLDPWGEFFTIDNLINFSKQYSMDIAREIIIGSLRNVRLIDIPFSKDKLKIGQYFWYNDFLIHSNLKKLLDFIQEEYDKSDSDKKRKILLVAMLGILKNAVGNICMAKFAQEIISWLTKGKEPLSRDINEDKIFEFKRGDILDPSKISLSQRIEKISQALRSNLNNNGITILIIGYDEDRNQITPIKFNNYRVEVQQQICDGIKTNLSDQELVINIFLINTETSNEGLIITCAANINHSDNIDISNLFS</sequence>
<reference evidence="2" key="1">
    <citation type="journal article" date="2015" name="Nature">
        <title>Complex archaea that bridge the gap between prokaryotes and eukaryotes.</title>
        <authorList>
            <person name="Spang A."/>
            <person name="Saw J.H."/>
            <person name="Jorgensen S.L."/>
            <person name="Zaremba-Niedzwiedzka K."/>
            <person name="Martijn J."/>
            <person name="Lind A.E."/>
            <person name="van Eijk R."/>
            <person name="Schleper C."/>
            <person name="Guy L."/>
            <person name="Ettema T.J."/>
        </authorList>
    </citation>
    <scope>NUCLEOTIDE SEQUENCE</scope>
</reference>
<protein>
    <recommendedName>
        <fullName evidence="3">Schlafen AlbA-2 domain-containing protein</fullName>
    </recommendedName>
</protein>